<keyword evidence="3" id="KW-1185">Reference proteome</keyword>
<organism evidence="2 3">
    <name type="scientific">Nesidiocoris tenuis</name>
    <dbReference type="NCBI Taxonomy" id="355587"/>
    <lineage>
        <taxon>Eukaryota</taxon>
        <taxon>Metazoa</taxon>
        <taxon>Ecdysozoa</taxon>
        <taxon>Arthropoda</taxon>
        <taxon>Hexapoda</taxon>
        <taxon>Insecta</taxon>
        <taxon>Pterygota</taxon>
        <taxon>Neoptera</taxon>
        <taxon>Paraneoptera</taxon>
        <taxon>Hemiptera</taxon>
        <taxon>Heteroptera</taxon>
        <taxon>Panheteroptera</taxon>
        <taxon>Cimicomorpha</taxon>
        <taxon>Miridae</taxon>
        <taxon>Dicyphina</taxon>
        <taxon>Nesidiocoris</taxon>
    </lineage>
</organism>
<dbReference type="AlphaFoldDB" id="A0A6H5FVV9"/>
<dbReference type="EMBL" id="CADCXU010001155">
    <property type="protein sequence ID" value="CAA9993754.1"/>
    <property type="molecule type" value="Genomic_DNA"/>
</dbReference>
<name>A0A6H5FVV9_9HEMI</name>
<dbReference type="Proteomes" id="UP000479000">
    <property type="component" value="Unassembled WGS sequence"/>
</dbReference>
<reference evidence="2 3" key="1">
    <citation type="submission" date="2020-02" db="EMBL/GenBank/DDBJ databases">
        <authorList>
            <person name="Ferguson B K."/>
        </authorList>
    </citation>
    <scope>NUCLEOTIDE SEQUENCE [LARGE SCALE GENOMIC DNA]</scope>
</reference>
<protein>
    <submittedName>
        <fullName evidence="2">Uncharacterized protein</fullName>
    </submittedName>
</protein>
<proteinExistence type="predicted"/>
<evidence type="ECO:0000313" key="3">
    <source>
        <dbReference type="Proteomes" id="UP000479000"/>
    </source>
</evidence>
<sequence>MKDRPVDELMHSADQGYAYNIFIRASKHNNTTNASCTIGGPGINKQRIRQRDRGTNSVAALQAIFRVAGVPVRSPFEKTLGGTKSRMSTDRPTQWSDAGVGVLIPMIHRIGERTADGVDRLPCHTWSVSAGARENHREREREGESGAYGGTRIAETVKIESSPALVSSPLPRLSDY</sequence>
<feature type="region of interest" description="Disordered" evidence="1">
    <location>
        <begin position="131"/>
        <end position="154"/>
    </location>
</feature>
<accession>A0A6H5FVV9</accession>
<feature type="compositionally biased region" description="Basic and acidic residues" evidence="1">
    <location>
        <begin position="133"/>
        <end position="144"/>
    </location>
</feature>
<gene>
    <name evidence="2" type="ORF">NTEN_LOCUS640</name>
</gene>
<evidence type="ECO:0000313" key="2">
    <source>
        <dbReference type="EMBL" id="CAA9993754.1"/>
    </source>
</evidence>
<evidence type="ECO:0000256" key="1">
    <source>
        <dbReference type="SAM" id="MobiDB-lite"/>
    </source>
</evidence>